<sequence>MLLYIHNNSNLVDTGRVDEGKVFIVKELSEPALLGLIKENCPSLSIGTCNKIVRLCEGFAMVAIIVSGNILKNPEQYLENLDDIWLKYIN</sequence>
<name>A0A1E5ILD2_ENDTX</name>
<accession>A0A1E5ILD2</accession>
<protein>
    <submittedName>
        <fullName evidence="1">Uncharacterized protein</fullName>
    </submittedName>
</protein>
<gene>
    <name evidence="1" type="ORF">ATZ36_15755</name>
</gene>
<dbReference type="Proteomes" id="UP000095237">
    <property type="component" value="Unassembled WGS sequence"/>
</dbReference>
<evidence type="ECO:0000313" key="1">
    <source>
        <dbReference type="EMBL" id="OEG71254.1"/>
    </source>
</evidence>
<dbReference type="AlphaFoldDB" id="A0A1E5ILD2"/>
<keyword evidence="2" id="KW-1185">Reference proteome</keyword>
<proteinExistence type="predicted"/>
<evidence type="ECO:0000313" key="2">
    <source>
        <dbReference type="Proteomes" id="UP000095237"/>
    </source>
</evidence>
<comment type="caution">
    <text evidence="1">The sequence shown here is derived from an EMBL/GenBank/DDBJ whole genome shotgun (WGS) entry which is preliminary data.</text>
</comment>
<reference evidence="1 2" key="1">
    <citation type="submission" date="2015-11" db="EMBL/GenBank/DDBJ databases">
        <title>Evidence for parallel genomic evolution in an endosymbiosis of termite gut flagellates.</title>
        <authorList>
            <person name="Zheng H."/>
        </authorList>
    </citation>
    <scope>NUCLEOTIDE SEQUENCE [LARGE SCALE GENOMIC DNA]</scope>
    <source>
        <strain evidence="1 2">CET450</strain>
    </source>
</reference>
<organism evidence="1 2">
    <name type="scientific">Endomicrobium trichonymphae</name>
    <dbReference type="NCBI Taxonomy" id="1408204"/>
    <lineage>
        <taxon>Bacteria</taxon>
        <taxon>Pseudomonadati</taxon>
        <taxon>Elusimicrobiota</taxon>
        <taxon>Endomicrobiia</taxon>
        <taxon>Endomicrobiales</taxon>
        <taxon>Endomicrobiaceae</taxon>
        <taxon>Candidatus Endomicrobiellum</taxon>
    </lineage>
</organism>
<dbReference type="EMBL" id="LNVX01000227">
    <property type="protein sequence ID" value="OEG71254.1"/>
    <property type="molecule type" value="Genomic_DNA"/>
</dbReference>